<proteinExistence type="predicted"/>
<evidence type="ECO:0000259" key="2">
    <source>
        <dbReference type="Pfam" id="PF13649"/>
    </source>
</evidence>
<protein>
    <recommendedName>
        <fullName evidence="2">Methyltransferase domain-containing protein</fullName>
    </recommendedName>
</protein>
<evidence type="ECO:0000313" key="3">
    <source>
        <dbReference type="EMBL" id="GFH54726.1"/>
    </source>
</evidence>
<dbReference type="InterPro" id="IPR041698">
    <property type="entry name" value="Methyltransf_25"/>
</dbReference>
<dbReference type="PANTHER" id="PTHR42912:SF96">
    <property type="entry name" value="METHYLTRANSFERASE DOMAIN-CONTAINING PROTEIN"/>
    <property type="match status" value="1"/>
</dbReference>
<reference evidence="3 4" key="1">
    <citation type="journal article" date="2021" name="Sci. Rep.">
        <title>The genome of the diatom Chaetoceros tenuissimus carries an ancient integrated fragment of an extant virus.</title>
        <authorList>
            <person name="Hongo Y."/>
            <person name="Kimura K."/>
            <person name="Takaki Y."/>
            <person name="Yoshida Y."/>
            <person name="Baba S."/>
            <person name="Kobayashi G."/>
            <person name="Nagasaki K."/>
            <person name="Hano T."/>
            <person name="Tomaru Y."/>
        </authorList>
    </citation>
    <scope>NUCLEOTIDE SEQUENCE [LARGE SCALE GENOMIC DNA]</scope>
    <source>
        <strain evidence="3 4">NIES-3715</strain>
    </source>
</reference>
<keyword evidence="1" id="KW-0732">Signal</keyword>
<name>A0AAD3D0V9_9STRA</name>
<feature type="domain" description="Methyltransferase" evidence="2">
    <location>
        <begin position="130"/>
        <end position="236"/>
    </location>
</feature>
<dbReference type="PANTHER" id="PTHR42912">
    <property type="entry name" value="METHYLTRANSFERASE"/>
    <property type="match status" value="1"/>
</dbReference>
<dbReference type="EMBL" id="BLLK01000047">
    <property type="protein sequence ID" value="GFH54726.1"/>
    <property type="molecule type" value="Genomic_DNA"/>
</dbReference>
<dbReference type="GO" id="GO:0008168">
    <property type="term" value="F:methyltransferase activity"/>
    <property type="evidence" value="ECO:0007669"/>
    <property type="project" value="TreeGrafter"/>
</dbReference>
<feature type="signal peptide" evidence="1">
    <location>
        <begin position="1"/>
        <end position="18"/>
    </location>
</feature>
<dbReference type="Proteomes" id="UP001054902">
    <property type="component" value="Unassembled WGS sequence"/>
</dbReference>
<dbReference type="InterPro" id="IPR050508">
    <property type="entry name" value="Methyltransf_Superfamily"/>
</dbReference>
<dbReference type="Pfam" id="PF13649">
    <property type="entry name" value="Methyltransf_25"/>
    <property type="match status" value="1"/>
</dbReference>
<comment type="caution">
    <text evidence="3">The sequence shown here is derived from an EMBL/GenBank/DDBJ whole genome shotgun (WGS) entry which is preliminary data.</text>
</comment>
<dbReference type="InterPro" id="IPR029063">
    <property type="entry name" value="SAM-dependent_MTases_sf"/>
</dbReference>
<accession>A0AAD3D0V9</accession>
<gene>
    <name evidence="3" type="ORF">CTEN210_11202</name>
</gene>
<evidence type="ECO:0000313" key="4">
    <source>
        <dbReference type="Proteomes" id="UP001054902"/>
    </source>
</evidence>
<dbReference type="AlphaFoldDB" id="A0AAD3D0V9"/>
<feature type="chain" id="PRO_5042158040" description="Methyltransferase domain-containing protein" evidence="1">
    <location>
        <begin position="19"/>
        <end position="310"/>
    </location>
</feature>
<keyword evidence="4" id="KW-1185">Reference proteome</keyword>
<sequence length="310" mass="33523">MCALSHLIAFFCVVQCSSFQILSSSSRHSSLQLRVDDTTETTLIKNVVHCGSRRSMIQETFHNLLVTANCGLVFAASAPRADAISSEEAQKSYDKYAATYDELDGGKVADSLGIEAARSKLLQQARGRTLEIGVGTGLNLQKYKFASSPTANDGVTSLTLLDISEGMMGEAKSKLANLDIPEFVDINFVRADATSELANKFEPESFDTIVDTFSLCVMGNIGAKQCLSQMSNVVKKETGRILLIENSRSSNSFIGAYQDLTAAPSATFGGKGCVSNQNVEKFIQDTAGLHIIKQEEFATGLFRSFICKCE</sequence>
<dbReference type="Gene3D" id="3.40.50.150">
    <property type="entry name" value="Vaccinia Virus protein VP39"/>
    <property type="match status" value="1"/>
</dbReference>
<dbReference type="SUPFAM" id="SSF53335">
    <property type="entry name" value="S-adenosyl-L-methionine-dependent methyltransferases"/>
    <property type="match status" value="1"/>
</dbReference>
<evidence type="ECO:0000256" key="1">
    <source>
        <dbReference type="SAM" id="SignalP"/>
    </source>
</evidence>
<organism evidence="3 4">
    <name type="scientific">Chaetoceros tenuissimus</name>
    <dbReference type="NCBI Taxonomy" id="426638"/>
    <lineage>
        <taxon>Eukaryota</taxon>
        <taxon>Sar</taxon>
        <taxon>Stramenopiles</taxon>
        <taxon>Ochrophyta</taxon>
        <taxon>Bacillariophyta</taxon>
        <taxon>Coscinodiscophyceae</taxon>
        <taxon>Chaetocerotophycidae</taxon>
        <taxon>Chaetocerotales</taxon>
        <taxon>Chaetocerotaceae</taxon>
        <taxon>Chaetoceros</taxon>
    </lineage>
</organism>